<dbReference type="CDD" id="cd00037">
    <property type="entry name" value="CLECT"/>
    <property type="match status" value="1"/>
</dbReference>
<dbReference type="SUPFAM" id="SSF56436">
    <property type="entry name" value="C-type lectin-like"/>
    <property type="match status" value="1"/>
</dbReference>
<proteinExistence type="predicted"/>
<gene>
    <name evidence="2" type="primary">Gln-L</name>
    <name evidence="2" type="ORF">Hamer_G002890</name>
</gene>
<dbReference type="InterPro" id="IPR016186">
    <property type="entry name" value="C-type_lectin-like/link_sf"/>
</dbReference>
<organism evidence="2 3">
    <name type="scientific">Homarus americanus</name>
    <name type="common">American lobster</name>
    <dbReference type="NCBI Taxonomy" id="6706"/>
    <lineage>
        <taxon>Eukaryota</taxon>
        <taxon>Metazoa</taxon>
        <taxon>Ecdysozoa</taxon>
        <taxon>Arthropoda</taxon>
        <taxon>Crustacea</taxon>
        <taxon>Multicrustacea</taxon>
        <taxon>Malacostraca</taxon>
        <taxon>Eumalacostraca</taxon>
        <taxon>Eucarida</taxon>
        <taxon>Decapoda</taxon>
        <taxon>Pleocyemata</taxon>
        <taxon>Astacidea</taxon>
        <taxon>Nephropoidea</taxon>
        <taxon>Nephropidae</taxon>
        <taxon>Homarus</taxon>
    </lineage>
</organism>
<dbReference type="PROSITE" id="PS50041">
    <property type="entry name" value="C_TYPE_LECTIN_2"/>
    <property type="match status" value="1"/>
</dbReference>
<reference evidence="2" key="1">
    <citation type="journal article" date="2021" name="Sci. Adv.">
        <title>The American lobster genome reveals insights on longevity, neural, and immune adaptations.</title>
        <authorList>
            <person name="Polinski J.M."/>
            <person name="Zimin A.V."/>
            <person name="Clark K.F."/>
            <person name="Kohn A.B."/>
            <person name="Sadowski N."/>
            <person name="Timp W."/>
            <person name="Ptitsyn A."/>
            <person name="Khanna P."/>
            <person name="Romanova D.Y."/>
            <person name="Williams P."/>
            <person name="Greenwood S.J."/>
            <person name="Moroz L.L."/>
            <person name="Walt D.R."/>
            <person name="Bodnar A.G."/>
        </authorList>
    </citation>
    <scope>NUCLEOTIDE SEQUENCE</scope>
    <source>
        <strain evidence="2">GMGI-L3</strain>
    </source>
</reference>
<name>A0A8J5JSS3_HOMAM</name>
<dbReference type="Pfam" id="PF00059">
    <property type="entry name" value="Lectin_C"/>
    <property type="match status" value="1"/>
</dbReference>
<dbReference type="InterPro" id="IPR001304">
    <property type="entry name" value="C-type_lectin-like"/>
</dbReference>
<evidence type="ECO:0000313" key="2">
    <source>
        <dbReference type="EMBL" id="KAG7163667.1"/>
    </source>
</evidence>
<dbReference type="AlphaFoldDB" id="A0A8J5JSS3"/>
<keyword evidence="3" id="KW-1185">Reference proteome</keyword>
<evidence type="ECO:0000259" key="1">
    <source>
        <dbReference type="PROSITE" id="PS50041"/>
    </source>
</evidence>
<dbReference type="PANTHER" id="PTHR22803">
    <property type="entry name" value="MANNOSE, PHOSPHOLIPASE, LECTIN RECEPTOR RELATED"/>
    <property type="match status" value="1"/>
</dbReference>
<accession>A0A8J5JSS3</accession>
<dbReference type="Gene3D" id="3.10.100.10">
    <property type="entry name" value="Mannose-Binding Protein A, subunit A"/>
    <property type="match status" value="1"/>
</dbReference>
<protein>
    <submittedName>
        <fullName evidence="2">Galactose-specific lectin nattectin-like</fullName>
    </submittedName>
</protein>
<feature type="domain" description="C-type lectin" evidence="1">
    <location>
        <begin position="94"/>
        <end position="184"/>
    </location>
</feature>
<evidence type="ECO:0000313" key="3">
    <source>
        <dbReference type="Proteomes" id="UP000747542"/>
    </source>
</evidence>
<dbReference type="InterPro" id="IPR016187">
    <property type="entry name" value="CTDL_fold"/>
</dbReference>
<dbReference type="Proteomes" id="UP000747542">
    <property type="component" value="Unassembled WGS sequence"/>
</dbReference>
<dbReference type="InterPro" id="IPR050111">
    <property type="entry name" value="C-type_lectin/snaclec_domain"/>
</dbReference>
<dbReference type="EMBL" id="JAHLQT010026447">
    <property type="protein sequence ID" value="KAG7163667.1"/>
    <property type="molecule type" value="Genomic_DNA"/>
</dbReference>
<sequence length="184" mass="20474">MRVLVAMTAVMACVRVSEPHEMDTVLTKLHENCTGSLVELLLLQQDIRMSQLVDQQKELVNTVSSIAQMLREALPAKQPTRTYPIQCVSPFSRAGKSCLLLALGQRLDWANARQYCVVLGGDLASFHDLTTYVDYVNFINSINTERATADIWIGGRDEDSEGLWLWVTGEPMPKGAPIWGSYDG</sequence>
<comment type="caution">
    <text evidence="2">The sequence shown here is derived from an EMBL/GenBank/DDBJ whole genome shotgun (WGS) entry which is preliminary data.</text>
</comment>